<keyword evidence="4" id="KW-1185">Reference proteome</keyword>
<dbReference type="SUPFAM" id="SSF53335">
    <property type="entry name" value="S-adenosyl-L-methionine-dependent methyltransferases"/>
    <property type="match status" value="1"/>
</dbReference>
<dbReference type="InterPro" id="IPR050750">
    <property type="entry name" value="C5-MTase"/>
</dbReference>
<evidence type="ECO:0000313" key="4">
    <source>
        <dbReference type="Proteomes" id="UP000050795"/>
    </source>
</evidence>
<keyword evidence="3" id="KW-0949">S-adenosyl-L-methionine</keyword>
<dbReference type="InterPro" id="IPR001525">
    <property type="entry name" value="C5_MeTfrase"/>
</dbReference>
<protein>
    <submittedName>
        <fullName evidence="5">Uncharacterized protein</fullName>
    </submittedName>
</protein>
<dbReference type="Pfam" id="PF00145">
    <property type="entry name" value="DNA_methylase"/>
    <property type="match status" value="1"/>
</dbReference>
<proteinExistence type="predicted"/>
<name>A0AA85ILN9_TRIRE</name>
<dbReference type="PANTHER" id="PTHR46098:SF1">
    <property type="entry name" value="TRNA (CYTOSINE(38)-C(5))-METHYLTRANSFERASE"/>
    <property type="match status" value="1"/>
</dbReference>
<dbReference type="Proteomes" id="UP000050795">
    <property type="component" value="Unassembled WGS sequence"/>
</dbReference>
<dbReference type="AlphaFoldDB" id="A0AA85ILN9"/>
<keyword evidence="2" id="KW-0808">Transferase</keyword>
<reference evidence="5" key="2">
    <citation type="submission" date="2023-11" db="UniProtKB">
        <authorList>
            <consortium name="WormBaseParasite"/>
        </authorList>
    </citation>
    <scope>IDENTIFICATION</scope>
</reference>
<evidence type="ECO:0000256" key="2">
    <source>
        <dbReference type="ARBA" id="ARBA00022679"/>
    </source>
</evidence>
<sequence>MCEADNRSASFFHILDLITILKPQGIILENVKGFEHSEPWRRLIEVLNTSGYEYQQFLLSPLQFGIPNCRLRFYLVARLPSSSLSSQLKMGNSEFIDLKPPMDVPCLPGCMCTLCCDLVRHIEHTDDNFSEYVKFCRPISEFLLSPIESMSEELHFLDEKCLQRYFRIFDIVRPTDKKTRCFTKGYAKRMEGTGSVLQTSMENETSEKINTFYEANKNNEQAIVQYAEHLKLRFFHHREVANFLCFPKSFDFPENITEKQRLRLLGNSVNVLVVGHLIYWAFGAK</sequence>
<reference evidence="4" key="1">
    <citation type="submission" date="2022-06" db="EMBL/GenBank/DDBJ databases">
        <authorList>
            <person name="Berger JAMES D."/>
            <person name="Berger JAMES D."/>
        </authorList>
    </citation>
    <scope>NUCLEOTIDE SEQUENCE [LARGE SCALE GENOMIC DNA]</scope>
</reference>
<dbReference type="InterPro" id="IPR029063">
    <property type="entry name" value="SAM-dependent_MTases_sf"/>
</dbReference>
<evidence type="ECO:0000313" key="5">
    <source>
        <dbReference type="WBParaSite" id="TREG1_105250.1"/>
    </source>
</evidence>
<organism evidence="4 5">
    <name type="scientific">Trichobilharzia regenti</name>
    <name type="common">Nasal bird schistosome</name>
    <dbReference type="NCBI Taxonomy" id="157069"/>
    <lineage>
        <taxon>Eukaryota</taxon>
        <taxon>Metazoa</taxon>
        <taxon>Spiralia</taxon>
        <taxon>Lophotrochozoa</taxon>
        <taxon>Platyhelminthes</taxon>
        <taxon>Trematoda</taxon>
        <taxon>Digenea</taxon>
        <taxon>Strigeidida</taxon>
        <taxon>Schistosomatoidea</taxon>
        <taxon>Schistosomatidae</taxon>
        <taxon>Trichobilharzia</taxon>
    </lineage>
</organism>
<dbReference type="GO" id="GO:0005634">
    <property type="term" value="C:nucleus"/>
    <property type="evidence" value="ECO:0007669"/>
    <property type="project" value="TreeGrafter"/>
</dbReference>
<dbReference type="WBParaSite" id="TREG1_105250.1">
    <property type="protein sequence ID" value="TREG1_105250.1"/>
    <property type="gene ID" value="TREG1_105250"/>
</dbReference>
<evidence type="ECO:0000256" key="1">
    <source>
        <dbReference type="ARBA" id="ARBA00022603"/>
    </source>
</evidence>
<dbReference type="PANTHER" id="PTHR46098">
    <property type="entry name" value="TRNA (CYTOSINE(38)-C(5))-METHYLTRANSFERASE"/>
    <property type="match status" value="1"/>
</dbReference>
<dbReference type="GO" id="GO:0032259">
    <property type="term" value="P:methylation"/>
    <property type="evidence" value="ECO:0007669"/>
    <property type="project" value="UniProtKB-KW"/>
</dbReference>
<dbReference type="Gene3D" id="3.90.120.10">
    <property type="entry name" value="DNA Methylase, subunit A, domain 2"/>
    <property type="match status" value="1"/>
</dbReference>
<dbReference type="GO" id="GO:0008168">
    <property type="term" value="F:methyltransferase activity"/>
    <property type="evidence" value="ECO:0007669"/>
    <property type="project" value="UniProtKB-KW"/>
</dbReference>
<accession>A0AA85ILN9</accession>
<evidence type="ECO:0000256" key="3">
    <source>
        <dbReference type="ARBA" id="ARBA00022691"/>
    </source>
</evidence>
<keyword evidence="1" id="KW-0489">Methyltransferase</keyword>
<dbReference type="Gene3D" id="3.40.50.150">
    <property type="entry name" value="Vaccinia Virus protein VP39"/>
    <property type="match status" value="1"/>
</dbReference>